<feature type="compositionally biased region" description="Polar residues" evidence="1">
    <location>
        <begin position="44"/>
        <end position="59"/>
    </location>
</feature>
<proteinExistence type="predicted"/>
<accession>A0AAP0PLC1</accession>
<sequence length="66" mass="7583">MPQERRNSNARTSPKLPKCHPVISFHHIFPRICKLILGLHHSPQGGQNSPSNCHHQTYPHNREQDA</sequence>
<organism evidence="2 3">
    <name type="scientific">Stephania cephalantha</name>
    <dbReference type="NCBI Taxonomy" id="152367"/>
    <lineage>
        <taxon>Eukaryota</taxon>
        <taxon>Viridiplantae</taxon>
        <taxon>Streptophyta</taxon>
        <taxon>Embryophyta</taxon>
        <taxon>Tracheophyta</taxon>
        <taxon>Spermatophyta</taxon>
        <taxon>Magnoliopsida</taxon>
        <taxon>Ranunculales</taxon>
        <taxon>Menispermaceae</taxon>
        <taxon>Menispermoideae</taxon>
        <taxon>Cissampelideae</taxon>
        <taxon>Stephania</taxon>
    </lineage>
</organism>
<comment type="caution">
    <text evidence="2">The sequence shown here is derived from an EMBL/GenBank/DDBJ whole genome shotgun (WGS) entry which is preliminary data.</text>
</comment>
<dbReference type="AlphaFoldDB" id="A0AAP0PLC1"/>
<evidence type="ECO:0000313" key="2">
    <source>
        <dbReference type="EMBL" id="KAK9148913.1"/>
    </source>
</evidence>
<evidence type="ECO:0000256" key="1">
    <source>
        <dbReference type="SAM" id="MobiDB-lite"/>
    </source>
</evidence>
<keyword evidence="3" id="KW-1185">Reference proteome</keyword>
<feature type="region of interest" description="Disordered" evidence="1">
    <location>
        <begin position="40"/>
        <end position="66"/>
    </location>
</feature>
<dbReference type="EMBL" id="JBBNAG010000003">
    <property type="protein sequence ID" value="KAK9148913.1"/>
    <property type="molecule type" value="Genomic_DNA"/>
</dbReference>
<gene>
    <name evidence="2" type="ORF">Scep_007670</name>
</gene>
<dbReference type="Proteomes" id="UP001419268">
    <property type="component" value="Unassembled WGS sequence"/>
</dbReference>
<name>A0AAP0PLC1_9MAGN</name>
<reference evidence="2 3" key="1">
    <citation type="submission" date="2024-01" db="EMBL/GenBank/DDBJ databases">
        <title>Genome assemblies of Stephania.</title>
        <authorList>
            <person name="Yang L."/>
        </authorList>
    </citation>
    <scope>NUCLEOTIDE SEQUENCE [LARGE SCALE GENOMIC DNA]</scope>
    <source>
        <strain evidence="2">JXDWG</strain>
        <tissue evidence="2">Leaf</tissue>
    </source>
</reference>
<protein>
    <submittedName>
        <fullName evidence="2">Uncharacterized protein</fullName>
    </submittedName>
</protein>
<evidence type="ECO:0000313" key="3">
    <source>
        <dbReference type="Proteomes" id="UP001419268"/>
    </source>
</evidence>